<evidence type="ECO:0000313" key="2">
    <source>
        <dbReference type="EMBL" id="QKK18884.1"/>
    </source>
</evidence>
<proteinExistence type="predicted"/>
<dbReference type="EMBL" id="CP054021">
    <property type="protein sequence ID" value="QKK18884.1"/>
    <property type="molecule type" value="Genomic_DNA"/>
</dbReference>
<accession>A0ABX6PJZ2</accession>
<feature type="region of interest" description="Disordered" evidence="1">
    <location>
        <begin position="351"/>
        <end position="379"/>
    </location>
</feature>
<dbReference type="RefSeq" id="WP_138387161.1">
    <property type="nucleotide sequence ID" value="NZ_CP054021.1"/>
</dbReference>
<dbReference type="InterPro" id="IPR018841">
    <property type="entry name" value="DUF2442"/>
</dbReference>
<evidence type="ECO:0000313" key="3">
    <source>
        <dbReference type="Proteomes" id="UP000305673"/>
    </source>
</evidence>
<sequence length="441" mass="48921">MASKGRGRRRYHRIKTEPDRERSLGLGLDEIGFDPLGRRIMAGSARDAYWRLKHPTPKGAYYDQSTGRIVVEFENGSTFTVPGRSLEGLVEASEAHLAEVELLGETGLHWESLDVDHEIGLMITGIYGTPSFMAESATRAMELHNKKHANDFAAWARAVAVYLSYGLPYKDEIGWQHYHITAYEVGCAALVAMGQAHEFVGGAKPRRFPERPEPPPRWDDISTAVIYVADQNGELRFRKLDRRVLSLKADDPDSVPVANIAAANGAGPACATVNAYSVLEALGLVQAGSWTKAAETVLWRYNPSTLNLHFASDARFITAAFDAAANVPDDIRSQIDAIVTAADEETWVVQTPNGEHSDKSDLPPDAEAMPPEKPSDLRSMAEDFRRHRLDVLFYRRWRLSDGWLSADEAKSALEIHHDELASSMRKAVMGWLYPSQPLLAL</sequence>
<dbReference type="Proteomes" id="UP000305673">
    <property type="component" value="Chromosome"/>
</dbReference>
<keyword evidence="3" id="KW-1185">Reference proteome</keyword>
<dbReference type="Pfam" id="PF10387">
    <property type="entry name" value="DUF2442"/>
    <property type="match status" value="1"/>
</dbReference>
<dbReference type="Gene3D" id="3.30.2020.40">
    <property type="entry name" value="Uncharacterised protein PF10387, DUF2442"/>
    <property type="match status" value="1"/>
</dbReference>
<gene>
    <name evidence="2" type="ORF">FFM53_021575</name>
</gene>
<name>A0ABX6PJZ2_9HYPH</name>
<evidence type="ECO:0000256" key="1">
    <source>
        <dbReference type="SAM" id="MobiDB-lite"/>
    </source>
</evidence>
<organism evidence="2 3">
    <name type="scientific">Rhizobium indicum</name>
    <dbReference type="NCBI Taxonomy" id="2583231"/>
    <lineage>
        <taxon>Bacteria</taxon>
        <taxon>Pseudomonadati</taxon>
        <taxon>Pseudomonadota</taxon>
        <taxon>Alphaproteobacteria</taxon>
        <taxon>Hyphomicrobiales</taxon>
        <taxon>Rhizobiaceae</taxon>
        <taxon>Rhizobium/Agrobacterium group</taxon>
        <taxon>Rhizobium</taxon>
    </lineage>
</organism>
<protein>
    <submittedName>
        <fullName evidence="2">DUF2442 domain-containing protein</fullName>
    </submittedName>
</protein>
<reference evidence="2 3" key="1">
    <citation type="submission" date="2020-05" db="EMBL/GenBank/DDBJ databases">
        <title>Genome sequences of pea root nodulating Rhizobium spp.</title>
        <authorList>
            <person name="Rahi P."/>
        </authorList>
    </citation>
    <scope>NUCLEOTIDE SEQUENCE [LARGE SCALE GENOMIC DNA]</scope>
    <source>
        <strain evidence="3">JKLM 12A2</strain>
    </source>
</reference>